<dbReference type="SUPFAM" id="SSF53474">
    <property type="entry name" value="alpha/beta-Hydrolases"/>
    <property type="match status" value="1"/>
</dbReference>
<keyword evidence="2" id="KW-1185">Reference proteome</keyword>
<name>A0ABP8IQF5_9BACT</name>
<comment type="caution">
    <text evidence="1">The sequence shown here is derived from an EMBL/GenBank/DDBJ whole genome shotgun (WGS) entry which is preliminary data.</text>
</comment>
<protein>
    <recommendedName>
        <fullName evidence="3">Dienelactone hydrolase domain-containing protein</fullName>
    </recommendedName>
</protein>
<reference evidence="2" key="1">
    <citation type="journal article" date="2019" name="Int. J. Syst. Evol. Microbiol.">
        <title>The Global Catalogue of Microorganisms (GCM) 10K type strain sequencing project: providing services to taxonomists for standard genome sequencing and annotation.</title>
        <authorList>
            <consortium name="The Broad Institute Genomics Platform"/>
            <consortium name="The Broad Institute Genome Sequencing Center for Infectious Disease"/>
            <person name="Wu L."/>
            <person name="Ma J."/>
        </authorList>
    </citation>
    <scope>NUCLEOTIDE SEQUENCE [LARGE SCALE GENOMIC DNA]</scope>
    <source>
        <strain evidence="2">JCM 17923</strain>
    </source>
</reference>
<accession>A0ABP8IQF5</accession>
<proteinExistence type="predicted"/>
<evidence type="ECO:0008006" key="3">
    <source>
        <dbReference type="Google" id="ProtNLM"/>
    </source>
</evidence>
<dbReference type="Gene3D" id="3.40.50.1820">
    <property type="entry name" value="alpha/beta hydrolase"/>
    <property type="match status" value="1"/>
</dbReference>
<gene>
    <name evidence="1" type="ORF">GCM10023185_34470</name>
</gene>
<dbReference type="RefSeq" id="WP_345237353.1">
    <property type="nucleotide sequence ID" value="NZ_BAABGZ010000072.1"/>
</dbReference>
<dbReference type="InterPro" id="IPR029058">
    <property type="entry name" value="AB_hydrolase_fold"/>
</dbReference>
<evidence type="ECO:0000313" key="1">
    <source>
        <dbReference type="EMBL" id="GAA4364724.1"/>
    </source>
</evidence>
<evidence type="ECO:0000313" key="2">
    <source>
        <dbReference type="Proteomes" id="UP001501153"/>
    </source>
</evidence>
<dbReference type="Proteomes" id="UP001501153">
    <property type="component" value="Unassembled WGS sequence"/>
</dbReference>
<organism evidence="1 2">
    <name type="scientific">Hymenobacter saemangeumensis</name>
    <dbReference type="NCBI Taxonomy" id="1084522"/>
    <lineage>
        <taxon>Bacteria</taxon>
        <taxon>Pseudomonadati</taxon>
        <taxon>Bacteroidota</taxon>
        <taxon>Cytophagia</taxon>
        <taxon>Cytophagales</taxon>
        <taxon>Hymenobacteraceae</taxon>
        <taxon>Hymenobacter</taxon>
    </lineage>
</organism>
<dbReference type="EMBL" id="BAABGZ010000072">
    <property type="protein sequence ID" value="GAA4364724.1"/>
    <property type="molecule type" value="Genomic_DNA"/>
</dbReference>
<sequence>MAPPRHQTRRAFTLTWLLPLRPQWAQLRRIRRYDPAADLRGVQRPLLLLVGEEDELVDARWTEARLHEVLGATLPPLVRYQTITGADHSFQLAPRCHPGSRKQFAYSTDFQQALQAFLLSQLAE</sequence>